<evidence type="ECO:0000256" key="2">
    <source>
        <dbReference type="SAM" id="MobiDB-lite"/>
    </source>
</evidence>
<feature type="compositionally biased region" description="Polar residues" evidence="2">
    <location>
        <begin position="690"/>
        <end position="700"/>
    </location>
</feature>
<feature type="transmembrane region" description="Helical" evidence="3">
    <location>
        <begin position="6"/>
        <end position="25"/>
    </location>
</feature>
<comment type="caution">
    <text evidence="4">The sequence shown here is derived from an EMBL/GenBank/DDBJ whole genome shotgun (WGS) entry which is preliminary data.</text>
</comment>
<accession>A0AAD7THU8</accession>
<organism evidence="4 5">
    <name type="scientific">Trametes cubensis</name>
    <dbReference type="NCBI Taxonomy" id="1111947"/>
    <lineage>
        <taxon>Eukaryota</taxon>
        <taxon>Fungi</taxon>
        <taxon>Dikarya</taxon>
        <taxon>Basidiomycota</taxon>
        <taxon>Agaricomycotina</taxon>
        <taxon>Agaricomycetes</taxon>
        <taxon>Polyporales</taxon>
        <taxon>Polyporaceae</taxon>
        <taxon>Trametes</taxon>
    </lineage>
</organism>
<keyword evidence="5" id="KW-1185">Reference proteome</keyword>
<keyword evidence="3" id="KW-0472">Membrane</keyword>
<feature type="compositionally biased region" description="Low complexity" evidence="2">
    <location>
        <begin position="733"/>
        <end position="765"/>
    </location>
</feature>
<proteinExistence type="predicted"/>
<evidence type="ECO:0000313" key="4">
    <source>
        <dbReference type="EMBL" id="KAJ8461820.1"/>
    </source>
</evidence>
<feature type="compositionally biased region" description="Acidic residues" evidence="2">
    <location>
        <begin position="558"/>
        <end position="586"/>
    </location>
</feature>
<dbReference type="AlphaFoldDB" id="A0AAD7THU8"/>
<evidence type="ECO:0000256" key="3">
    <source>
        <dbReference type="SAM" id="Phobius"/>
    </source>
</evidence>
<feature type="compositionally biased region" description="Basic and acidic residues" evidence="2">
    <location>
        <begin position="405"/>
        <end position="415"/>
    </location>
</feature>
<feature type="region of interest" description="Disordered" evidence="2">
    <location>
        <begin position="486"/>
        <end position="507"/>
    </location>
</feature>
<name>A0AAD7THU8_9APHY</name>
<dbReference type="Proteomes" id="UP001215151">
    <property type="component" value="Unassembled WGS sequence"/>
</dbReference>
<gene>
    <name evidence="4" type="ORF">ONZ51_g11294</name>
</gene>
<feature type="transmembrane region" description="Helical" evidence="3">
    <location>
        <begin position="37"/>
        <end position="55"/>
    </location>
</feature>
<dbReference type="EMBL" id="JAPEVG010000521">
    <property type="protein sequence ID" value="KAJ8461820.1"/>
    <property type="molecule type" value="Genomic_DNA"/>
</dbReference>
<reference evidence="4" key="1">
    <citation type="submission" date="2022-11" db="EMBL/GenBank/DDBJ databases">
        <title>Genome Sequence of Cubamyces cubensis.</title>
        <authorList>
            <person name="Buettner E."/>
        </authorList>
    </citation>
    <scope>NUCLEOTIDE SEQUENCE</scope>
    <source>
        <strain evidence="4">MPL-01</strain>
    </source>
</reference>
<feature type="compositionally biased region" description="Polar residues" evidence="2">
    <location>
        <begin position="652"/>
        <end position="664"/>
    </location>
</feature>
<feature type="coiled-coil region" evidence="1">
    <location>
        <begin position="259"/>
        <end position="293"/>
    </location>
</feature>
<keyword evidence="1" id="KW-0175">Coiled coil</keyword>
<sequence length="821" mass="87349">MPADSPVPSLSGALVVLNVVFALIWFPILDTIDDATYLFRAVFLVNLWATGWWIWMNTSVDALRLAWLISSSYEHARKNEDVSSIPPIDQRAEKRHNIRVLLYTVLFRRMREKAELERAPTLAAPPASCCDRAVRLVSEDRCTHSVPPNSMQTMISSTLPGEHDIVDGVQAPFTTFTLHAPRTSRAPCPSPDPLVRNASPHGTPTIPASAIPLSPSSDQPSAETVELHRELSASNAERDMYRTRAYGLAMRLDDCYTVHAQTTYTLERAERELAEALRALRQCEAERRDLAVALALAITATRAGSRGMSGSAAGLVQASFPVEPTSLVEPLPSSESESESEELVVYLRDQPAMPPAVNLDADATGKTYTSTREAECTSPAIERHDDRPLLLPPAAGAAAAVEGARGADKSDDSPTRSRSRVVQRASPAERPKPASSALEDLVLETQRRADLGRAMKKGPSGQWDADRAASVRARFSVVHAGAGVGMGAKGDRRGGGPPSPELPAQVEGNRIIEDLRMSRPRTSPPESPELDVEAGLRAGTEVQVQVHVERPSGVLETVPEEDSADEADDGSTDDSEECYEECEDDASPGHAPEAGVRIHLNEANGPTTPCQAKEPTMLQVPITRQPLGPPPSPNASLAEKATQRSREHTWRGRSSTTDAESLSAPSAAYPESRLPSRVRARQATAPPASMSPSLATTTPSRSAQRDAAAARLYAMLSGTGMVGEEHKRHATFSAGGRSSDSESNSNSNGGASPSTPNPSSTHASALPPPTGTPGTRWQLSALGNGAGEKLRAPARACFPFAPSSALYATVGAGAGAGDSRG</sequence>
<keyword evidence="3" id="KW-1133">Transmembrane helix</keyword>
<evidence type="ECO:0000256" key="1">
    <source>
        <dbReference type="SAM" id="Coils"/>
    </source>
</evidence>
<evidence type="ECO:0000313" key="5">
    <source>
        <dbReference type="Proteomes" id="UP001215151"/>
    </source>
</evidence>
<keyword evidence="3" id="KW-0812">Transmembrane</keyword>
<feature type="compositionally biased region" description="Low complexity" evidence="2">
    <location>
        <begin position="392"/>
        <end position="404"/>
    </location>
</feature>
<feature type="region of interest" description="Disordered" evidence="2">
    <location>
        <begin position="721"/>
        <end position="784"/>
    </location>
</feature>
<feature type="region of interest" description="Disordered" evidence="2">
    <location>
        <begin position="354"/>
        <end position="437"/>
    </location>
</feature>
<protein>
    <submittedName>
        <fullName evidence="4">Uncharacterized protein</fullName>
    </submittedName>
</protein>
<feature type="compositionally biased region" description="Basic and acidic residues" evidence="2">
    <location>
        <begin position="641"/>
        <end position="650"/>
    </location>
</feature>
<feature type="region of interest" description="Disordered" evidence="2">
    <location>
        <begin position="543"/>
        <end position="706"/>
    </location>
</feature>